<accession>A0A3Q8X744</accession>
<evidence type="ECO:0000313" key="2">
    <source>
        <dbReference type="Proteomes" id="UP000272528"/>
    </source>
</evidence>
<protein>
    <submittedName>
        <fullName evidence="1">Uncharacterized protein</fullName>
    </submittedName>
</protein>
<keyword evidence="2" id="KW-1185">Reference proteome</keyword>
<organism evidence="1 2">
    <name type="scientific">Paenibacillus albus</name>
    <dbReference type="NCBI Taxonomy" id="2495582"/>
    <lineage>
        <taxon>Bacteria</taxon>
        <taxon>Bacillati</taxon>
        <taxon>Bacillota</taxon>
        <taxon>Bacilli</taxon>
        <taxon>Bacillales</taxon>
        <taxon>Paenibacillaceae</taxon>
        <taxon>Paenibacillus</taxon>
    </lineage>
</organism>
<dbReference type="KEGG" id="palb:EJC50_12605"/>
<evidence type="ECO:0000313" key="1">
    <source>
        <dbReference type="EMBL" id="AZN40396.1"/>
    </source>
</evidence>
<proteinExistence type="predicted"/>
<reference evidence="2" key="1">
    <citation type="submission" date="2018-12" db="EMBL/GenBank/DDBJ databases">
        <title>Genome sequence of Peanibacillus sp.</title>
        <authorList>
            <person name="Subramani G."/>
            <person name="Srinivasan S."/>
            <person name="Kim M.K."/>
        </authorList>
    </citation>
    <scope>NUCLEOTIDE SEQUENCE [LARGE SCALE GENOMIC DNA]</scope>
    <source>
        <strain evidence="2">18JY67-1</strain>
    </source>
</reference>
<dbReference type="Proteomes" id="UP000272528">
    <property type="component" value="Chromosome"/>
</dbReference>
<name>A0A3Q8X744_9BACL</name>
<dbReference type="EMBL" id="CP034437">
    <property type="protein sequence ID" value="AZN40396.1"/>
    <property type="molecule type" value="Genomic_DNA"/>
</dbReference>
<sequence>MNIEYIGKAIRTEDKWFVAYAFKDEDYMLLITDHDRVETFASCFSDQYRVFEFQTLSEAKLFTMAFENKINQSRELDNHVPSPSKR</sequence>
<dbReference type="RefSeq" id="WP_126015627.1">
    <property type="nucleotide sequence ID" value="NZ_CP034437.1"/>
</dbReference>
<gene>
    <name evidence="1" type="ORF">EJC50_12605</name>
</gene>
<dbReference type="AlphaFoldDB" id="A0A3Q8X744"/>